<name>A0AAN6PXC1_9PEZI</name>
<organism evidence="1 2">
    <name type="scientific">Parathielavia hyrcaniae</name>
    <dbReference type="NCBI Taxonomy" id="113614"/>
    <lineage>
        <taxon>Eukaryota</taxon>
        <taxon>Fungi</taxon>
        <taxon>Dikarya</taxon>
        <taxon>Ascomycota</taxon>
        <taxon>Pezizomycotina</taxon>
        <taxon>Sordariomycetes</taxon>
        <taxon>Sordariomycetidae</taxon>
        <taxon>Sordariales</taxon>
        <taxon>Chaetomiaceae</taxon>
        <taxon>Parathielavia</taxon>
    </lineage>
</organism>
<evidence type="ECO:0000313" key="1">
    <source>
        <dbReference type="EMBL" id="KAK4097237.1"/>
    </source>
</evidence>
<dbReference type="Proteomes" id="UP001305647">
    <property type="component" value="Unassembled WGS sequence"/>
</dbReference>
<proteinExistence type="predicted"/>
<evidence type="ECO:0000313" key="2">
    <source>
        <dbReference type="Proteomes" id="UP001305647"/>
    </source>
</evidence>
<accession>A0AAN6PXC1</accession>
<protein>
    <submittedName>
        <fullName evidence="1">Uncharacterized protein</fullName>
    </submittedName>
</protein>
<comment type="caution">
    <text evidence="1">The sequence shown here is derived from an EMBL/GenBank/DDBJ whole genome shotgun (WGS) entry which is preliminary data.</text>
</comment>
<reference evidence="1" key="2">
    <citation type="submission" date="2023-05" db="EMBL/GenBank/DDBJ databases">
        <authorList>
            <consortium name="Lawrence Berkeley National Laboratory"/>
            <person name="Steindorff A."/>
            <person name="Hensen N."/>
            <person name="Bonometti L."/>
            <person name="Westerberg I."/>
            <person name="Brannstrom I.O."/>
            <person name="Guillou S."/>
            <person name="Cros-Aarteil S."/>
            <person name="Calhoun S."/>
            <person name="Haridas S."/>
            <person name="Kuo A."/>
            <person name="Mondo S."/>
            <person name="Pangilinan J."/>
            <person name="Riley R."/>
            <person name="Labutti K."/>
            <person name="Andreopoulos B."/>
            <person name="Lipzen A."/>
            <person name="Chen C."/>
            <person name="Yanf M."/>
            <person name="Daum C."/>
            <person name="Ng V."/>
            <person name="Clum A."/>
            <person name="Ohm R."/>
            <person name="Martin F."/>
            <person name="Silar P."/>
            <person name="Natvig D."/>
            <person name="Lalanne C."/>
            <person name="Gautier V."/>
            <person name="Ament-Velasquez S.L."/>
            <person name="Kruys A."/>
            <person name="Hutchinson M.I."/>
            <person name="Powell A.J."/>
            <person name="Barry K."/>
            <person name="Miller A.N."/>
            <person name="Grigoriev I.V."/>
            <person name="Debuchy R."/>
            <person name="Gladieux P."/>
            <person name="Thoren M.H."/>
            <person name="Johannesson H."/>
        </authorList>
    </citation>
    <scope>NUCLEOTIDE SEQUENCE</scope>
    <source>
        <strain evidence="1">CBS 757.83</strain>
    </source>
</reference>
<reference evidence="1" key="1">
    <citation type="journal article" date="2023" name="Mol. Phylogenet. Evol.">
        <title>Genome-scale phylogeny and comparative genomics of the fungal order Sordariales.</title>
        <authorList>
            <person name="Hensen N."/>
            <person name="Bonometti L."/>
            <person name="Westerberg I."/>
            <person name="Brannstrom I.O."/>
            <person name="Guillou S."/>
            <person name="Cros-Aarteil S."/>
            <person name="Calhoun S."/>
            <person name="Haridas S."/>
            <person name="Kuo A."/>
            <person name="Mondo S."/>
            <person name="Pangilinan J."/>
            <person name="Riley R."/>
            <person name="LaButti K."/>
            <person name="Andreopoulos B."/>
            <person name="Lipzen A."/>
            <person name="Chen C."/>
            <person name="Yan M."/>
            <person name="Daum C."/>
            <person name="Ng V."/>
            <person name="Clum A."/>
            <person name="Steindorff A."/>
            <person name="Ohm R.A."/>
            <person name="Martin F."/>
            <person name="Silar P."/>
            <person name="Natvig D.O."/>
            <person name="Lalanne C."/>
            <person name="Gautier V."/>
            <person name="Ament-Velasquez S.L."/>
            <person name="Kruys A."/>
            <person name="Hutchinson M.I."/>
            <person name="Powell A.J."/>
            <person name="Barry K."/>
            <person name="Miller A.N."/>
            <person name="Grigoriev I.V."/>
            <person name="Debuchy R."/>
            <person name="Gladieux P."/>
            <person name="Hiltunen Thoren M."/>
            <person name="Johannesson H."/>
        </authorList>
    </citation>
    <scope>NUCLEOTIDE SEQUENCE</scope>
    <source>
        <strain evidence="1">CBS 757.83</strain>
    </source>
</reference>
<dbReference type="AlphaFoldDB" id="A0AAN6PXC1"/>
<dbReference type="EMBL" id="MU863680">
    <property type="protein sequence ID" value="KAK4097237.1"/>
    <property type="molecule type" value="Genomic_DNA"/>
</dbReference>
<keyword evidence="2" id="KW-1185">Reference proteome</keyword>
<gene>
    <name evidence="1" type="ORF">N658DRAFT_500621</name>
</gene>
<sequence>MKNRQPTTRPLTTSARVHPPFLPYLHNASRSKSKGLKWIPPLAAVVTAGYAASSYHQARETAAQQQADADAERRRHEALMADAYGDRDSLEALERAVAAYEAQRKG</sequence>